<dbReference type="InterPro" id="IPR015940">
    <property type="entry name" value="UBA"/>
</dbReference>
<dbReference type="EMBL" id="JAPFFF010000007">
    <property type="protein sequence ID" value="KAK8885533.1"/>
    <property type="molecule type" value="Genomic_DNA"/>
</dbReference>
<organism evidence="4 5">
    <name type="scientific">Tritrichomonas musculus</name>
    <dbReference type="NCBI Taxonomy" id="1915356"/>
    <lineage>
        <taxon>Eukaryota</taxon>
        <taxon>Metamonada</taxon>
        <taxon>Parabasalia</taxon>
        <taxon>Tritrichomonadida</taxon>
        <taxon>Tritrichomonadidae</taxon>
        <taxon>Tritrichomonas</taxon>
    </lineage>
</organism>
<feature type="transmembrane region" description="Helical" evidence="2">
    <location>
        <begin position="105"/>
        <end position="125"/>
    </location>
</feature>
<evidence type="ECO:0000313" key="4">
    <source>
        <dbReference type="EMBL" id="KAK8885533.1"/>
    </source>
</evidence>
<dbReference type="Proteomes" id="UP001470230">
    <property type="component" value="Unassembled WGS sequence"/>
</dbReference>
<evidence type="ECO:0000313" key="5">
    <source>
        <dbReference type="Proteomes" id="UP001470230"/>
    </source>
</evidence>
<dbReference type="CDD" id="cd14297">
    <property type="entry name" value="UBA2_spUBP14_like"/>
    <property type="match status" value="1"/>
</dbReference>
<dbReference type="InterPro" id="IPR009060">
    <property type="entry name" value="UBA-like_sf"/>
</dbReference>
<feature type="region of interest" description="Disordered" evidence="1">
    <location>
        <begin position="189"/>
        <end position="276"/>
    </location>
</feature>
<gene>
    <name evidence="4" type="ORF">M9Y10_040982</name>
</gene>
<dbReference type="SUPFAM" id="SSF46934">
    <property type="entry name" value="UBA-like"/>
    <property type="match status" value="1"/>
</dbReference>
<keyword evidence="2" id="KW-0812">Transmembrane</keyword>
<protein>
    <recommendedName>
        <fullName evidence="3">UBA domain-containing protein</fullName>
    </recommendedName>
</protein>
<feature type="compositionally biased region" description="Polar residues" evidence="1">
    <location>
        <begin position="198"/>
        <end position="209"/>
    </location>
</feature>
<feature type="transmembrane region" description="Helical" evidence="2">
    <location>
        <begin position="137"/>
        <end position="168"/>
    </location>
</feature>
<evidence type="ECO:0000256" key="1">
    <source>
        <dbReference type="SAM" id="MobiDB-lite"/>
    </source>
</evidence>
<feature type="transmembrane region" description="Helical" evidence="2">
    <location>
        <begin position="43"/>
        <end position="66"/>
    </location>
</feature>
<comment type="caution">
    <text evidence="4">The sequence shown here is derived from an EMBL/GenBank/DDBJ whole genome shotgun (WGS) entry which is preliminary data.</text>
</comment>
<evidence type="ECO:0000256" key="2">
    <source>
        <dbReference type="SAM" id="Phobius"/>
    </source>
</evidence>
<proteinExistence type="predicted"/>
<keyword evidence="2" id="KW-0472">Membrane</keyword>
<reference evidence="4 5" key="1">
    <citation type="submission" date="2024-04" db="EMBL/GenBank/DDBJ databases">
        <title>Tritrichomonas musculus Genome.</title>
        <authorList>
            <person name="Alves-Ferreira E."/>
            <person name="Grigg M."/>
            <person name="Lorenzi H."/>
            <person name="Galac M."/>
        </authorList>
    </citation>
    <scope>NUCLEOTIDE SEQUENCE [LARGE SCALE GENOMIC DNA]</scope>
    <source>
        <strain evidence="4 5">EAF2021</strain>
    </source>
</reference>
<feature type="transmembrane region" description="Helical" evidence="2">
    <location>
        <begin position="12"/>
        <end position="31"/>
    </location>
</feature>
<dbReference type="PROSITE" id="PS50030">
    <property type="entry name" value="UBA"/>
    <property type="match status" value="1"/>
</dbReference>
<keyword evidence="2" id="KW-1133">Transmembrane helix</keyword>
<feature type="domain" description="UBA" evidence="3">
    <location>
        <begin position="271"/>
        <end position="316"/>
    </location>
</feature>
<name>A0ABR2K351_9EUKA</name>
<keyword evidence="5" id="KW-1185">Reference proteome</keyword>
<dbReference type="Gene3D" id="1.10.8.10">
    <property type="entry name" value="DNA helicase RuvA subunit, C-terminal domain"/>
    <property type="match status" value="1"/>
</dbReference>
<feature type="transmembrane region" description="Helical" evidence="2">
    <location>
        <begin position="78"/>
        <end position="99"/>
    </location>
</feature>
<evidence type="ECO:0000259" key="3">
    <source>
        <dbReference type="PROSITE" id="PS50030"/>
    </source>
</evidence>
<sequence>MFNGGLDFSGAPIIENIVILLGFLTIVLYLAQDKSVTIHILDIIQTFLCWPTVLEGIHIAFCLWCFRHIERLLGMKSFNIYLLYNFITYFPIFLLALQIKGFKGHISFLFFIPFSLFIFMIWRIPSVVYSGPLTDKFIVCLSFVFVIVLRFPFSILTILSSALGYYLWTKDALMLKRIASIQIGPQHPSAIDQRSSRSHTGNANSSEQSPLLAANDNLENSNEEETYSLPINRNTRENGRRSSRSSAYSDSNSINNNITFNHTNNNNTNNNKDTSNNFDSLTDQIVSMGFTTADARAALQTTRGDINAAVDYLLSKA</sequence>
<dbReference type="SMART" id="SM00165">
    <property type="entry name" value="UBA"/>
    <property type="match status" value="1"/>
</dbReference>
<dbReference type="Pfam" id="PF00627">
    <property type="entry name" value="UBA"/>
    <property type="match status" value="1"/>
</dbReference>
<accession>A0ABR2K351</accession>
<feature type="compositionally biased region" description="Low complexity" evidence="1">
    <location>
        <begin position="244"/>
        <end position="276"/>
    </location>
</feature>